<evidence type="ECO:0000313" key="4">
    <source>
        <dbReference type="Proteomes" id="UP000005555"/>
    </source>
</evidence>
<gene>
    <name evidence="3" type="ORF">GB2207_08481</name>
</gene>
<name>Q1YV77_9GAMM</name>
<dbReference type="Proteomes" id="UP000005555">
    <property type="component" value="Unassembled WGS sequence"/>
</dbReference>
<dbReference type="GO" id="GO:0042834">
    <property type="term" value="F:peptidoglycan binding"/>
    <property type="evidence" value="ECO:0007669"/>
    <property type="project" value="InterPro"/>
</dbReference>
<evidence type="ECO:0000313" key="3">
    <source>
        <dbReference type="EMBL" id="EAS47831.1"/>
    </source>
</evidence>
<protein>
    <recommendedName>
        <fullName evidence="2">SPOR domain-containing protein</fullName>
    </recommendedName>
</protein>
<dbReference type="PROSITE" id="PS51724">
    <property type="entry name" value="SPOR"/>
    <property type="match status" value="1"/>
</dbReference>
<dbReference type="Pfam" id="PF05036">
    <property type="entry name" value="SPOR"/>
    <property type="match status" value="1"/>
</dbReference>
<reference evidence="3 4" key="1">
    <citation type="submission" date="2006-03" db="EMBL/GenBank/DDBJ databases">
        <authorList>
            <person name="Giovannoni S.J."/>
            <person name="Cho J.-C."/>
            <person name="Ferriera S."/>
            <person name="Johnson J."/>
            <person name="Kravitz S."/>
            <person name="Halpern A."/>
            <person name="Remington K."/>
            <person name="Beeson K."/>
            <person name="Tran B."/>
            <person name="Rogers Y.-H."/>
            <person name="Friedman R."/>
            <person name="Venter J.C."/>
        </authorList>
    </citation>
    <scope>NUCLEOTIDE SEQUENCE [LARGE SCALE GENOMIC DNA]</scope>
    <source>
        <strain evidence="3 4">HTCC2207</strain>
    </source>
</reference>
<dbReference type="STRING" id="314287.GB2207_08481"/>
<feature type="domain" description="SPOR" evidence="2">
    <location>
        <begin position="441"/>
        <end position="521"/>
    </location>
</feature>
<dbReference type="eggNOG" id="ENOG5034502">
    <property type="taxonomic scope" value="Bacteria"/>
</dbReference>
<dbReference type="OrthoDB" id="8874979at2"/>
<dbReference type="AlphaFoldDB" id="Q1YV77"/>
<feature type="compositionally biased region" description="Acidic residues" evidence="1">
    <location>
        <begin position="218"/>
        <end position="231"/>
    </location>
</feature>
<comment type="caution">
    <text evidence="3">The sequence shown here is derived from an EMBL/GenBank/DDBJ whole genome shotgun (WGS) entry which is preliminary data.</text>
</comment>
<feature type="region of interest" description="Disordered" evidence="1">
    <location>
        <begin position="212"/>
        <end position="231"/>
    </location>
</feature>
<dbReference type="Gene3D" id="3.30.70.1070">
    <property type="entry name" value="Sporulation related repeat"/>
    <property type="match status" value="1"/>
</dbReference>
<keyword evidence="4" id="KW-1185">Reference proteome</keyword>
<proteinExistence type="predicted"/>
<sequence length="526" mass="57885">MTENKKEPTFELQSWFDGGDIFLRPKDKKRLAEAVGAIVENDLGVAIIGSNDVILDHYCRMLVARMREVERFQLDVFLPVSTDSLLTRFNKMLAEISLEQAAKPPVEGQAVRLLVINEARVVNEDQWALLIRLLADFPGVNARLVLVINKSGWPAHEKLLHSLGKKMHRWVVNLPATDEARLLMDAAEDAGYQAETDALLIDVGLGTLVASRKKSDVEPQEQDPDLPELPELDVDVLLGSPDVDELEADEPESKEGSFWRTTMIVSISLALSSLAILWLYEGQLSGSPASQDIYGSQSSDPAKSYPAKSYKVESIAVPTEMETETKRLKAKEDLALSTETQTPVSAESFVALPITREAITREPGTQEPGTQEIQADQLSAVQAVPEELLDEQPVIEQLVVEEPSAQNPAPLSVEAQPLVPEPQPKPVVITALARAIEEVASAPPSAYFVQHTVLSTELAAQNYVARYEALNKALIVPVRLGQSTSYSILSGPFNSRSTAALFTQTKTIPDDYWIRNVVQLQAVLRR</sequence>
<dbReference type="EMBL" id="AAPI01000001">
    <property type="protein sequence ID" value="EAS47831.1"/>
    <property type="molecule type" value="Genomic_DNA"/>
</dbReference>
<accession>Q1YV77</accession>
<dbReference type="InterPro" id="IPR007730">
    <property type="entry name" value="SPOR-like_dom"/>
</dbReference>
<evidence type="ECO:0000259" key="2">
    <source>
        <dbReference type="PROSITE" id="PS51724"/>
    </source>
</evidence>
<dbReference type="InterPro" id="IPR036680">
    <property type="entry name" value="SPOR-like_sf"/>
</dbReference>
<dbReference type="HOGENOM" id="CLU_517550_0_0_6"/>
<evidence type="ECO:0000256" key="1">
    <source>
        <dbReference type="SAM" id="MobiDB-lite"/>
    </source>
</evidence>
<organism evidence="3 4">
    <name type="scientific">gamma proteobacterium HTCC2207</name>
    <dbReference type="NCBI Taxonomy" id="314287"/>
    <lineage>
        <taxon>Bacteria</taxon>
        <taxon>Pseudomonadati</taxon>
        <taxon>Pseudomonadota</taxon>
        <taxon>Gammaproteobacteria</taxon>
        <taxon>Cellvibrionales</taxon>
        <taxon>Porticoccaceae</taxon>
        <taxon>SAR92 clade</taxon>
    </lineage>
</organism>